<dbReference type="InterPro" id="IPR002372">
    <property type="entry name" value="PQQ_rpt_dom"/>
</dbReference>
<evidence type="ECO:0000313" key="4">
    <source>
        <dbReference type="Proteomes" id="UP000465601"/>
    </source>
</evidence>
<dbReference type="SMART" id="SM00564">
    <property type="entry name" value="PQQ"/>
    <property type="match status" value="6"/>
</dbReference>
<dbReference type="InterPro" id="IPR018391">
    <property type="entry name" value="PQQ_b-propeller_rpt"/>
</dbReference>
<keyword evidence="1" id="KW-0472">Membrane</keyword>
<evidence type="ECO:0000313" key="3">
    <source>
        <dbReference type="EMBL" id="KAB3524966.1"/>
    </source>
</evidence>
<dbReference type="EMBL" id="WBZB01000069">
    <property type="protein sequence ID" value="KAB3524966.1"/>
    <property type="molecule type" value="Genomic_DNA"/>
</dbReference>
<reference evidence="3 4" key="1">
    <citation type="submission" date="2019-10" db="EMBL/GenBank/DDBJ databases">
        <title>Alkaliphilus serpentinus sp. nov. and Alkaliphilus pronyensis sp. nov., two novel anaerobic alkaliphilic species isolated from the serpentinized-hosted hydrothermal field of the Prony Bay (New Caledonia).</title>
        <authorList>
            <person name="Postec A."/>
        </authorList>
    </citation>
    <scope>NUCLEOTIDE SEQUENCE [LARGE SCALE GENOMIC DNA]</scope>
    <source>
        <strain evidence="3 4">LacT</strain>
    </source>
</reference>
<accession>A0A833M8P3</accession>
<feature type="transmembrane region" description="Helical" evidence="1">
    <location>
        <begin position="12"/>
        <end position="33"/>
    </location>
</feature>
<keyword evidence="4" id="KW-1185">Reference proteome</keyword>
<dbReference type="InterPro" id="IPR011047">
    <property type="entry name" value="Quinoprotein_ADH-like_sf"/>
</dbReference>
<dbReference type="AlphaFoldDB" id="A0A833M8P3"/>
<comment type="caution">
    <text evidence="3">The sequence shown here is derived from an EMBL/GenBank/DDBJ whole genome shotgun (WGS) entry which is preliminary data.</text>
</comment>
<evidence type="ECO:0000256" key="1">
    <source>
        <dbReference type="SAM" id="Phobius"/>
    </source>
</evidence>
<proteinExistence type="predicted"/>
<evidence type="ECO:0000259" key="2">
    <source>
        <dbReference type="Pfam" id="PF13360"/>
    </source>
</evidence>
<dbReference type="SUPFAM" id="SSF50998">
    <property type="entry name" value="Quinoprotein alcohol dehydrogenase-like"/>
    <property type="match status" value="1"/>
</dbReference>
<dbReference type="Gene3D" id="2.130.10.10">
    <property type="entry name" value="YVTN repeat-like/Quinoprotein amine dehydrogenase"/>
    <property type="match status" value="1"/>
</dbReference>
<sequence length="354" mass="40748">MDDRPKSRYTPVIVMFILMIIYVLFRTATAPSIEERDMDRSFVDVKEFKMEKLLELEVPLDVPIVDENNIMYFRANKKTIYAMDLGTNNIINTFNVGLPIRGVNDNYLIGKQRNKIVAYNKNTGELVSETRRVASTTNIEFYDNVAVYAASEKLLVEAFDMDTGKLLWGFDGRREHTSTEVIVDKGKVYTSNVGELLVFDVYTGKVLKKYDIGVYARFLIDGDYLYARKGKKVDLSTGGILWSNNKGGIQEVDEDGLYITYSGVLYRLDKETGEELWKTDFGELRPFSVRATSRYAVVRRGLDREVFILDKRTGQKLWRFGNNTEENANDFLVHDEILYIFTKEGTLYSLDLNQ</sequence>
<dbReference type="OrthoDB" id="105314at2"/>
<dbReference type="PANTHER" id="PTHR34512:SF30">
    <property type="entry name" value="OUTER MEMBRANE PROTEIN ASSEMBLY FACTOR BAMB"/>
    <property type="match status" value="1"/>
</dbReference>
<dbReference type="RefSeq" id="WP_151867265.1">
    <property type="nucleotide sequence ID" value="NZ_WBZB01000069.1"/>
</dbReference>
<dbReference type="Proteomes" id="UP000465601">
    <property type="component" value="Unassembled WGS sequence"/>
</dbReference>
<dbReference type="Pfam" id="PF13360">
    <property type="entry name" value="PQQ_2"/>
    <property type="match status" value="1"/>
</dbReference>
<gene>
    <name evidence="3" type="ORF">F8153_15530</name>
</gene>
<protein>
    <submittedName>
        <fullName evidence="3">PQQ-binding-like beta-propeller repeat protein</fullName>
    </submittedName>
</protein>
<keyword evidence="1" id="KW-1133">Transmembrane helix</keyword>
<feature type="domain" description="Pyrrolo-quinoline quinone repeat" evidence="2">
    <location>
        <begin position="101"/>
        <end position="279"/>
    </location>
</feature>
<name>A0A833M8P3_9FIRM</name>
<dbReference type="InterPro" id="IPR015943">
    <property type="entry name" value="WD40/YVTN_repeat-like_dom_sf"/>
</dbReference>
<keyword evidence="1" id="KW-0812">Transmembrane</keyword>
<dbReference type="PANTHER" id="PTHR34512">
    <property type="entry name" value="CELL SURFACE PROTEIN"/>
    <property type="match status" value="1"/>
</dbReference>
<organism evidence="3 4">
    <name type="scientific">Alkaliphilus serpentinus</name>
    <dbReference type="NCBI Taxonomy" id="1482731"/>
    <lineage>
        <taxon>Bacteria</taxon>
        <taxon>Bacillati</taxon>
        <taxon>Bacillota</taxon>
        <taxon>Clostridia</taxon>
        <taxon>Peptostreptococcales</taxon>
        <taxon>Natronincolaceae</taxon>
        <taxon>Alkaliphilus</taxon>
    </lineage>
</organism>